<sequence length="315" mass="34340">MHSTASTSATAVDTDTRRIDVNDFGNPILPPAFNARCTRTSGSRPSTVTSWTRSASNSPSRKPVFTSTNQMSAICSSQCRWMRSTSHTSRNIPSNGGAFGRPSRFFRSLPCRATGLNGMNRGTAAPSTMCSTAWAARTVFAEIGLPPGLLLVRFTRDLRSDRIHSLRTFSPSSSAVSSRRNLWPRYGSTRQRSICMYFSRVSAWMSSMPGTSGAAGLRSSYQILTHCARVMSPVRGASSTPRTMRSTSSRVIWYWYAFTSFWACSASFRTAVGSEPLNGADMRAPSRVPPSRQHTRTDVPRSSIVATGSDGSGNR</sequence>
<accession>A0A2W2DKK6</accession>
<feature type="region of interest" description="Disordered" evidence="1">
    <location>
        <begin position="39"/>
        <end position="67"/>
    </location>
</feature>
<dbReference type="AlphaFoldDB" id="A0A2W2DKK6"/>
<feature type="region of interest" description="Disordered" evidence="1">
    <location>
        <begin position="275"/>
        <end position="315"/>
    </location>
</feature>
<protein>
    <submittedName>
        <fullName evidence="2">Uncharacterized protein</fullName>
    </submittedName>
</protein>
<dbReference type="EMBL" id="POTY01000207">
    <property type="protein sequence ID" value="PZG12472.1"/>
    <property type="molecule type" value="Genomic_DNA"/>
</dbReference>
<dbReference type="Proteomes" id="UP000248924">
    <property type="component" value="Unassembled WGS sequence"/>
</dbReference>
<comment type="caution">
    <text evidence="2">The sequence shown here is derived from an EMBL/GenBank/DDBJ whole genome shotgun (WGS) entry which is preliminary data.</text>
</comment>
<reference evidence="2 3" key="1">
    <citation type="submission" date="2018-01" db="EMBL/GenBank/DDBJ databases">
        <title>Draft genome sequence of Jishengella sp. NA12.</title>
        <authorList>
            <person name="Sahin N."/>
            <person name="Ay H."/>
            <person name="Saygin H."/>
        </authorList>
    </citation>
    <scope>NUCLEOTIDE SEQUENCE [LARGE SCALE GENOMIC DNA]</scope>
    <source>
        <strain evidence="2 3">NA12</strain>
    </source>
</reference>
<gene>
    <name evidence="2" type="ORF">C1I95_25835</name>
</gene>
<evidence type="ECO:0000313" key="2">
    <source>
        <dbReference type="EMBL" id="PZG12472.1"/>
    </source>
</evidence>
<evidence type="ECO:0000313" key="3">
    <source>
        <dbReference type="Proteomes" id="UP000248924"/>
    </source>
</evidence>
<keyword evidence="3" id="KW-1185">Reference proteome</keyword>
<evidence type="ECO:0000256" key="1">
    <source>
        <dbReference type="SAM" id="MobiDB-lite"/>
    </source>
</evidence>
<name>A0A2W2DKK6_9ACTN</name>
<organism evidence="2 3">
    <name type="scientific">Micromonospora craterilacus</name>
    <dbReference type="NCBI Taxonomy" id="1655439"/>
    <lineage>
        <taxon>Bacteria</taxon>
        <taxon>Bacillati</taxon>
        <taxon>Actinomycetota</taxon>
        <taxon>Actinomycetes</taxon>
        <taxon>Micromonosporales</taxon>
        <taxon>Micromonosporaceae</taxon>
        <taxon>Micromonospora</taxon>
    </lineage>
</organism>
<proteinExistence type="predicted"/>